<evidence type="ECO:0000313" key="2">
    <source>
        <dbReference type="Proteomes" id="UP000324974"/>
    </source>
</evidence>
<dbReference type="RefSeq" id="WP_168218726.1">
    <property type="nucleotide sequence ID" value="NZ_CP042425.1"/>
</dbReference>
<accession>A0A5C1A217</accession>
<dbReference type="GO" id="GO:0009307">
    <property type="term" value="P:DNA restriction-modification system"/>
    <property type="evidence" value="ECO:0007669"/>
    <property type="project" value="InterPro"/>
</dbReference>
<dbReference type="KEGG" id="lrs:PX52LOC_00012"/>
<evidence type="ECO:0008006" key="3">
    <source>
        <dbReference type="Google" id="ProtNLM"/>
    </source>
</evidence>
<name>A0A5C1A217_9BACT</name>
<sequence length="341" mass="38935">MIPVANVYYLLCYAWDFPLSRDHARIASLPFLTRPDFFAALLIRGTEQLLKRGPDRGYTTVIEESPRPRGKLDLVATAKAHGFAKPTVVCASDDLTHDTPQNRVLKATLRTLAHCRDVNRRQADHCAALASRFADVRDIALSPVAFAAVRLSRNNRHYRFLLQVCRLLFENRLPDPRPGEVLFADFVRDDRQMARVFEAFVRNFYRREQSAFPRVGSERFGWRRVEASAADRDLLPEMRTDVSLTSPTRKLVIDAKFYRETLSSHYDTPSVHAANLYQLLAYLQNQEAKPGQSLEGLLLYPTTGRELDLNYVLHGQRVRVATVDLAAEWQAIHARMLEVIA</sequence>
<dbReference type="InterPro" id="IPR019292">
    <property type="entry name" value="McrC"/>
</dbReference>
<dbReference type="REBASE" id="364462">
    <property type="entry name" value="GbaPX52McrBCP"/>
</dbReference>
<gene>
    <name evidence="1" type="ORF">PX52LOC_00012</name>
</gene>
<dbReference type="PIRSF" id="PIRSF003109">
    <property type="entry name" value="McrC"/>
    <property type="match status" value="1"/>
</dbReference>
<keyword evidence="2" id="KW-1185">Reference proteome</keyword>
<dbReference type="PANTHER" id="PTHR38733">
    <property type="entry name" value="PROTEIN MCRC"/>
    <property type="match status" value="1"/>
</dbReference>
<dbReference type="InterPro" id="IPR014407">
    <property type="entry name" value="McrC_bac"/>
</dbReference>
<dbReference type="Pfam" id="PF10117">
    <property type="entry name" value="McrBC"/>
    <property type="match status" value="1"/>
</dbReference>
<evidence type="ECO:0000313" key="1">
    <source>
        <dbReference type="EMBL" id="QEL13159.1"/>
    </source>
</evidence>
<reference evidence="2" key="1">
    <citation type="submission" date="2019-08" db="EMBL/GenBank/DDBJ databases">
        <title>Limnoglobus roseus gen. nov., sp. nov., a novel freshwater planctomycete with a giant genome from the family Gemmataceae.</title>
        <authorList>
            <person name="Kulichevskaya I.S."/>
            <person name="Naumoff D.G."/>
            <person name="Miroshnikov K."/>
            <person name="Ivanova A."/>
            <person name="Philippov D.A."/>
            <person name="Hakobyan A."/>
            <person name="Rijpstra I.C."/>
            <person name="Sinninghe Damste J.S."/>
            <person name="Liesack W."/>
            <person name="Dedysh S.N."/>
        </authorList>
    </citation>
    <scope>NUCLEOTIDE SEQUENCE [LARGE SCALE GENOMIC DNA]</scope>
    <source>
        <strain evidence="2">PX52</strain>
    </source>
</reference>
<organism evidence="1 2">
    <name type="scientific">Limnoglobus roseus</name>
    <dbReference type="NCBI Taxonomy" id="2598579"/>
    <lineage>
        <taxon>Bacteria</taxon>
        <taxon>Pseudomonadati</taxon>
        <taxon>Planctomycetota</taxon>
        <taxon>Planctomycetia</taxon>
        <taxon>Gemmatales</taxon>
        <taxon>Gemmataceae</taxon>
        <taxon>Limnoglobus</taxon>
    </lineage>
</organism>
<dbReference type="PANTHER" id="PTHR38733:SF1">
    <property type="entry name" value="TYPE IV METHYL-DIRECTED RESTRICTION ENZYME ECOKMCRBC"/>
    <property type="match status" value="1"/>
</dbReference>
<dbReference type="Proteomes" id="UP000324974">
    <property type="component" value="Chromosome"/>
</dbReference>
<proteinExistence type="predicted"/>
<protein>
    <recommendedName>
        <fullName evidence="3">5-methylcytosine-specific restriction endonuclease system specificity protein McrC</fullName>
    </recommendedName>
</protein>
<dbReference type="AlphaFoldDB" id="A0A5C1A217"/>
<dbReference type="EMBL" id="CP042425">
    <property type="protein sequence ID" value="QEL13159.1"/>
    <property type="molecule type" value="Genomic_DNA"/>
</dbReference>